<dbReference type="Proteomes" id="UP000287385">
    <property type="component" value="Unassembled WGS sequence"/>
</dbReference>
<dbReference type="EMBL" id="BDEV01000097">
    <property type="protein sequence ID" value="GCD63275.1"/>
    <property type="molecule type" value="Genomic_DNA"/>
</dbReference>
<protein>
    <submittedName>
        <fullName evidence="1">Uncharacterized protein</fullName>
    </submittedName>
</protein>
<name>A0A401X5R0_ACEPA</name>
<comment type="caution">
    <text evidence="1">The sequence shown here is derived from an EMBL/GenBank/DDBJ whole genome shotgun (WGS) entry which is preliminary data.</text>
</comment>
<evidence type="ECO:0000313" key="2">
    <source>
        <dbReference type="Proteomes" id="UP000287385"/>
    </source>
</evidence>
<sequence>MKRILVGLCTLTLPIHAEAVGSHYVHGYFRKNGTYVSPHYQTNPDGNPYNNWSTRGNINPYTGKLGTKAPYERGYGNGSFAPTYSSPQYYAPIIPPSYPYISPPSNLNWNIPIQIPLPLIIEAHTNIQKTYKEGGMTGLQIMVDNCYKYNLNIKLCILEDIASYKMDYAVRLLFSKENGRDPGPAVNYFSEQNVELRLEAKSQGIFNTPWNFWTYYRNAPDIVWYPDNVYPWKQGNGN</sequence>
<proteinExistence type="predicted"/>
<organism evidence="1 2">
    <name type="scientific">Acetobacter pasteurianus NBRC 3278</name>
    <dbReference type="NCBI Taxonomy" id="1226660"/>
    <lineage>
        <taxon>Bacteria</taxon>
        <taxon>Pseudomonadati</taxon>
        <taxon>Pseudomonadota</taxon>
        <taxon>Alphaproteobacteria</taxon>
        <taxon>Acetobacterales</taxon>
        <taxon>Acetobacteraceae</taxon>
        <taxon>Acetobacter</taxon>
    </lineage>
</organism>
<gene>
    <name evidence="1" type="ORF">NBRC3278_2368</name>
</gene>
<reference evidence="1 2" key="1">
    <citation type="submission" date="2016-06" db="EMBL/GenBank/DDBJ databases">
        <title>Acetobacter pasteurianus NBRC 3278 whole genome sequencing project.</title>
        <authorList>
            <person name="Matsutani M."/>
            <person name="Shiwa Y."/>
            <person name="Okamoto-Kainuma A."/>
            <person name="Ishikawa M."/>
            <person name="Koizumi Y."/>
            <person name="Yoshikawa H."/>
            <person name="Yakushi T."/>
            <person name="Matsushita K."/>
        </authorList>
    </citation>
    <scope>NUCLEOTIDE SEQUENCE [LARGE SCALE GENOMIC DNA]</scope>
    <source>
        <strain evidence="1 2">NBRC 3278</strain>
    </source>
</reference>
<dbReference type="RefSeq" id="WP_199798615.1">
    <property type="nucleotide sequence ID" value="NZ_BDEV01000097.1"/>
</dbReference>
<dbReference type="AlphaFoldDB" id="A0A401X5R0"/>
<evidence type="ECO:0000313" key="1">
    <source>
        <dbReference type="EMBL" id="GCD63275.1"/>
    </source>
</evidence>
<accession>A0A401X5R0</accession>
<keyword evidence="2" id="KW-1185">Reference proteome</keyword>